<dbReference type="Gene3D" id="1.10.260.40">
    <property type="entry name" value="lambda repressor-like DNA-binding domains"/>
    <property type="match status" value="1"/>
</dbReference>
<sequence>MIVNHVKEIINQQGKTIRGVARETGLAINTVSGLYHNTSRRVDMETLDRLCKCLKVNAGDLLEYIED</sequence>
<dbReference type="SUPFAM" id="SSF47413">
    <property type="entry name" value="lambda repressor-like DNA-binding domains"/>
    <property type="match status" value="1"/>
</dbReference>
<reference evidence="2 3" key="1">
    <citation type="submission" date="2016-03" db="EMBL/GenBank/DDBJ databases">
        <authorList>
            <person name="Sant'Anna F.H."/>
            <person name="Ambrosini A."/>
            <person name="Souza R."/>
            <person name="Bach E."/>
            <person name="Fernandes G."/>
            <person name="Balsanelli E."/>
            <person name="Baura V.A."/>
            <person name="Souza E.M."/>
            <person name="Passaglia L."/>
        </authorList>
    </citation>
    <scope>NUCLEOTIDE SEQUENCE [LARGE SCALE GENOMIC DNA]</scope>
    <source>
        <strain evidence="2 3">P26E</strain>
    </source>
</reference>
<keyword evidence="3" id="KW-1185">Reference proteome</keyword>
<evidence type="ECO:0000313" key="3">
    <source>
        <dbReference type="Proteomes" id="UP000186058"/>
    </source>
</evidence>
<proteinExistence type="predicted"/>
<dbReference type="EMBL" id="LVWI01000001">
    <property type="protein sequence ID" value="OKP91824.1"/>
    <property type="molecule type" value="Genomic_DNA"/>
</dbReference>
<dbReference type="PROSITE" id="PS50943">
    <property type="entry name" value="HTH_CROC1"/>
    <property type="match status" value="1"/>
</dbReference>
<accession>A0ABX3EUI1</accession>
<dbReference type="SMART" id="SM00530">
    <property type="entry name" value="HTH_XRE"/>
    <property type="match status" value="1"/>
</dbReference>
<evidence type="ECO:0000259" key="1">
    <source>
        <dbReference type="PROSITE" id="PS50943"/>
    </source>
</evidence>
<dbReference type="RefSeq" id="WP_074106372.1">
    <property type="nucleotide sequence ID" value="NZ_LVWI01000001.1"/>
</dbReference>
<organism evidence="2 3">
    <name type="scientific">Paenibacillus helianthi</name>
    <dbReference type="NCBI Taxonomy" id="1349432"/>
    <lineage>
        <taxon>Bacteria</taxon>
        <taxon>Bacillati</taxon>
        <taxon>Bacillota</taxon>
        <taxon>Bacilli</taxon>
        <taxon>Bacillales</taxon>
        <taxon>Paenibacillaceae</taxon>
        <taxon>Paenibacillus</taxon>
    </lineage>
</organism>
<evidence type="ECO:0000313" key="2">
    <source>
        <dbReference type="EMBL" id="OKP91824.1"/>
    </source>
</evidence>
<gene>
    <name evidence="2" type="ORF">A3844_01545</name>
</gene>
<protein>
    <submittedName>
        <fullName evidence="2">Cro/Cl family transcriptional regulator</fullName>
    </submittedName>
</protein>
<feature type="domain" description="HTH cro/C1-type" evidence="1">
    <location>
        <begin position="6"/>
        <end position="61"/>
    </location>
</feature>
<name>A0ABX3EUI1_9BACL</name>
<comment type="caution">
    <text evidence="2">The sequence shown here is derived from an EMBL/GenBank/DDBJ whole genome shotgun (WGS) entry which is preliminary data.</text>
</comment>
<dbReference type="Pfam" id="PF13443">
    <property type="entry name" value="HTH_26"/>
    <property type="match status" value="1"/>
</dbReference>
<dbReference type="InterPro" id="IPR001387">
    <property type="entry name" value="Cro/C1-type_HTH"/>
</dbReference>
<dbReference type="Proteomes" id="UP000186058">
    <property type="component" value="Unassembled WGS sequence"/>
</dbReference>
<dbReference type="InterPro" id="IPR010982">
    <property type="entry name" value="Lambda_DNA-bd_dom_sf"/>
</dbReference>